<sequence>MDATSVHLLLNSVKSCSSFNPPQDADSKAKRGRLIEMLSMLPLPTGPIEPKRSFTTRVLHPMIDSLFGSMLQLVSLSHRMYVGIIFFELQRSALSRRYLPGSPRSWFIPFLTRNTILGLITYAEDFEKDSITLSHTNLDRLSSANPIFNVT</sequence>
<protein>
    <submittedName>
        <fullName evidence="1">Uncharacterized protein</fullName>
    </submittedName>
</protein>
<accession>A0A645GB37</accession>
<evidence type="ECO:0000313" key="1">
    <source>
        <dbReference type="EMBL" id="MPN24127.1"/>
    </source>
</evidence>
<reference evidence="1" key="1">
    <citation type="submission" date="2019-08" db="EMBL/GenBank/DDBJ databases">
        <authorList>
            <person name="Kucharzyk K."/>
            <person name="Murdoch R.W."/>
            <person name="Higgins S."/>
            <person name="Loffler F."/>
        </authorList>
    </citation>
    <scope>NUCLEOTIDE SEQUENCE</scope>
</reference>
<gene>
    <name evidence="1" type="ORF">SDC9_171521</name>
</gene>
<dbReference type="AlphaFoldDB" id="A0A645GB37"/>
<name>A0A645GB37_9ZZZZ</name>
<proteinExistence type="predicted"/>
<organism evidence="1">
    <name type="scientific">bioreactor metagenome</name>
    <dbReference type="NCBI Taxonomy" id="1076179"/>
    <lineage>
        <taxon>unclassified sequences</taxon>
        <taxon>metagenomes</taxon>
        <taxon>ecological metagenomes</taxon>
    </lineage>
</organism>
<comment type="caution">
    <text evidence="1">The sequence shown here is derived from an EMBL/GenBank/DDBJ whole genome shotgun (WGS) entry which is preliminary data.</text>
</comment>
<dbReference type="EMBL" id="VSSQ01072857">
    <property type="protein sequence ID" value="MPN24127.1"/>
    <property type="molecule type" value="Genomic_DNA"/>
</dbReference>